<sequence length="274" mass="29348">MTDTVSRVLITGAAGNMGAMLRPLLATPGRTLRLFDIAEITDIDSATEEFVQGSVTDRAAVAAAVDGVDAILHLGGLSTEDSWANILSVNVDGTQAVFEAAVAQGVSRIVVASSNHAVGFWTHDEAGDSPLPGDAVPRPDGFYGWSKAAVEALGRMYHDRFGIDVVNLRIGSSFAAPPNYRGLATWMSPADTARLIEASLSDSAKGFHTVWGISKNSRAWWSGNEGAEIGYLPRDDAEQFAEQFLAEHEWTFSDPILQRVGGAFCDHPLGQRMR</sequence>
<evidence type="ECO:0000313" key="6">
    <source>
        <dbReference type="Proteomes" id="UP000076038"/>
    </source>
</evidence>
<proteinExistence type="inferred from homology"/>
<evidence type="ECO:0000313" key="5">
    <source>
        <dbReference type="EMBL" id="AMY23211.1"/>
    </source>
</evidence>
<dbReference type="EC" id="1.1.1.203" evidence="5"/>
<keyword evidence="3" id="KW-0520">NAD</keyword>
<dbReference type="Proteomes" id="UP000076038">
    <property type="component" value="Chromosome"/>
</dbReference>
<dbReference type="EMBL" id="CP015220">
    <property type="protein sequence ID" value="AMY23211.1"/>
    <property type="molecule type" value="Genomic_DNA"/>
</dbReference>
<organism evidence="5 6">
    <name type="scientific">Rhodococcoides fascians</name>
    <name type="common">Rhodococcus fascians</name>
    <dbReference type="NCBI Taxonomy" id="1828"/>
    <lineage>
        <taxon>Bacteria</taxon>
        <taxon>Bacillati</taxon>
        <taxon>Actinomycetota</taxon>
        <taxon>Actinomycetes</taxon>
        <taxon>Mycobacteriales</taxon>
        <taxon>Nocardiaceae</taxon>
        <taxon>Rhodococcoides</taxon>
    </lineage>
</organism>
<dbReference type="CDD" id="cd08946">
    <property type="entry name" value="SDR_e"/>
    <property type="match status" value="1"/>
</dbReference>
<dbReference type="PANTHER" id="PTHR43103">
    <property type="entry name" value="NUCLEOSIDE-DIPHOSPHATE-SUGAR EPIMERASE"/>
    <property type="match status" value="1"/>
</dbReference>
<dbReference type="InterPro" id="IPR001509">
    <property type="entry name" value="Epimerase_deHydtase"/>
</dbReference>
<protein>
    <submittedName>
        <fullName evidence="5">Uronate dehydrogenase</fullName>
        <ecNumber evidence="5">1.1.1.203</ecNumber>
    </submittedName>
</protein>
<evidence type="ECO:0000256" key="2">
    <source>
        <dbReference type="ARBA" id="ARBA00023002"/>
    </source>
</evidence>
<keyword evidence="2 5" id="KW-0560">Oxidoreductase</keyword>
<evidence type="ECO:0000256" key="3">
    <source>
        <dbReference type="ARBA" id="ARBA00023027"/>
    </source>
</evidence>
<feature type="domain" description="NAD-dependent epimerase/dehydratase" evidence="4">
    <location>
        <begin position="8"/>
        <end position="220"/>
    </location>
</feature>
<dbReference type="PATRIC" id="fig|1653479.3.peg.1929"/>
<gene>
    <name evidence="5" type="primary">udh</name>
    <name evidence="5" type="ORF">A3Q41_01908</name>
</gene>
<dbReference type="Pfam" id="PF01370">
    <property type="entry name" value="Epimerase"/>
    <property type="match status" value="1"/>
</dbReference>
<dbReference type="OrthoDB" id="8770295at2"/>
<dbReference type="GO" id="GO:0050388">
    <property type="term" value="F:uronate dehydrogenase activity"/>
    <property type="evidence" value="ECO:0007669"/>
    <property type="project" value="UniProtKB-EC"/>
</dbReference>
<dbReference type="KEGG" id="rhs:A3Q41_01908"/>
<dbReference type="InterPro" id="IPR036291">
    <property type="entry name" value="NAD(P)-bd_dom_sf"/>
</dbReference>
<name>A0A143QJU7_RHOFA</name>
<dbReference type="Gene3D" id="3.40.50.720">
    <property type="entry name" value="NAD(P)-binding Rossmann-like Domain"/>
    <property type="match status" value="1"/>
</dbReference>
<keyword evidence="6" id="KW-1185">Reference proteome</keyword>
<evidence type="ECO:0000259" key="4">
    <source>
        <dbReference type="Pfam" id="PF01370"/>
    </source>
</evidence>
<accession>A0A143QJU7</accession>
<dbReference type="PANTHER" id="PTHR43103:SF5">
    <property type="entry name" value="4-EPIMERASE, PUTATIVE (AFU_ORTHOLOGUE AFUA_7G00360)-RELATED"/>
    <property type="match status" value="1"/>
</dbReference>
<reference evidence="6" key="2">
    <citation type="submission" date="2016-04" db="EMBL/GenBank/DDBJ databases">
        <title>Complete Genome and Plasmid Sequences for Rhodococcus fascians D188 and Draft Sequences for Rhodococcus spp. Isolates PBTS 1 and PBTS 2.</title>
        <authorList>
            <person name="Stamer R."/>
            <person name="Vereecke D."/>
            <person name="Zhang Y."/>
            <person name="Schilkey F."/>
            <person name="Devitt N."/>
            <person name="Randall J."/>
        </authorList>
    </citation>
    <scope>NUCLEOTIDE SEQUENCE [LARGE SCALE GENOMIC DNA]</scope>
    <source>
        <strain evidence="6">PBTS2</strain>
    </source>
</reference>
<accession>A0A260U8Z0</accession>
<dbReference type="SUPFAM" id="SSF51735">
    <property type="entry name" value="NAD(P)-binding Rossmann-fold domains"/>
    <property type="match status" value="1"/>
</dbReference>
<reference evidence="5 6" key="1">
    <citation type="journal article" date="2016" name="Genome Announc.">
        <title>Complete Genome and Plasmid Sequences for Rhodococcus fascians D188 and Draft Sequences for Rhodococcus Isolates PBTS 1 and PBTS 2.</title>
        <authorList>
            <person name="Stamler R.A."/>
            <person name="Vereecke D."/>
            <person name="Zhang Y."/>
            <person name="Schilkey F."/>
            <person name="Devitt N."/>
            <person name="Randall J.J."/>
        </authorList>
    </citation>
    <scope>NUCLEOTIDE SEQUENCE [LARGE SCALE GENOMIC DNA]</scope>
    <source>
        <strain evidence="5 6">PBTS2</strain>
    </source>
</reference>
<dbReference type="AlphaFoldDB" id="A0A143QJU7"/>
<dbReference type="RefSeq" id="WP_032383313.1">
    <property type="nucleotide sequence ID" value="NZ_CP015220.1"/>
</dbReference>
<evidence type="ECO:0000256" key="1">
    <source>
        <dbReference type="ARBA" id="ARBA00007637"/>
    </source>
</evidence>
<comment type="similarity">
    <text evidence="1">Belongs to the NAD(P)-dependent epimerase/dehydratase family.</text>
</comment>